<evidence type="ECO:0000256" key="1">
    <source>
        <dbReference type="SAM" id="Phobius"/>
    </source>
</evidence>
<dbReference type="EMBL" id="JAKKPZ010000004">
    <property type="protein sequence ID" value="KAI1722096.1"/>
    <property type="molecule type" value="Genomic_DNA"/>
</dbReference>
<dbReference type="Proteomes" id="UP001201812">
    <property type="component" value="Unassembled WGS sequence"/>
</dbReference>
<protein>
    <recommendedName>
        <fullName evidence="4">Transmembrane protein</fullName>
    </recommendedName>
</protein>
<feature type="transmembrane region" description="Helical" evidence="1">
    <location>
        <begin position="32"/>
        <end position="51"/>
    </location>
</feature>
<proteinExistence type="predicted"/>
<keyword evidence="1" id="KW-0472">Membrane</keyword>
<evidence type="ECO:0000313" key="2">
    <source>
        <dbReference type="EMBL" id="KAI1722096.1"/>
    </source>
</evidence>
<dbReference type="AlphaFoldDB" id="A0AAD4NEU7"/>
<accession>A0AAD4NEU7</accession>
<sequence length="268" mass="30413">MEMSSLLRRRSTLHTSSNTLSSMKRKWPVSRFYSTYSFTLFFLTIISSTWLRETAAVPLLTAGIIDPVPIPVPEDVANTVEQSAPKPSDQRLMAKDDSNLKLDLSDFTDDELIRLARVLQRELETSPARNPPKAERRPRFPVNTAGVPVWVLPAETLEYNRESYPRDRRRTSDDNEPIIILQDDDVVERISPSETIVDGEEAPVEFVIIDETPHAQGEIMAAPLSSAQRDELELRQRMDELGDFLKERARRPSQAFVGVPIAEIVEID</sequence>
<keyword evidence="1" id="KW-0812">Transmembrane</keyword>
<organism evidence="2 3">
    <name type="scientific">Ditylenchus destructor</name>
    <dbReference type="NCBI Taxonomy" id="166010"/>
    <lineage>
        <taxon>Eukaryota</taxon>
        <taxon>Metazoa</taxon>
        <taxon>Ecdysozoa</taxon>
        <taxon>Nematoda</taxon>
        <taxon>Chromadorea</taxon>
        <taxon>Rhabditida</taxon>
        <taxon>Tylenchina</taxon>
        <taxon>Tylenchomorpha</taxon>
        <taxon>Sphaerularioidea</taxon>
        <taxon>Anguinidae</taxon>
        <taxon>Anguininae</taxon>
        <taxon>Ditylenchus</taxon>
    </lineage>
</organism>
<keyword evidence="3" id="KW-1185">Reference proteome</keyword>
<reference evidence="2" key="1">
    <citation type="submission" date="2022-01" db="EMBL/GenBank/DDBJ databases">
        <title>Genome Sequence Resource for Two Populations of Ditylenchus destructor, the Migratory Endoparasitic Phytonematode.</title>
        <authorList>
            <person name="Zhang H."/>
            <person name="Lin R."/>
            <person name="Xie B."/>
        </authorList>
    </citation>
    <scope>NUCLEOTIDE SEQUENCE</scope>
    <source>
        <strain evidence="2">BazhouSP</strain>
    </source>
</reference>
<keyword evidence="1" id="KW-1133">Transmembrane helix</keyword>
<gene>
    <name evidence="2" type="ORF">DdX_04399</name>
</gene>
<name>A0AAD4NEU7_9BILA</name>
<comment type="caution">
    <text evidence="2">The sequence shown here is derived from an EMBL/GenBank/DDBJ whole genome shotgun (WGS) entry which is preliminary data.</text>
</comment>
<evidence type="ECO:0008006" key="4">
    <source>
        <dbReference type="Google" id="ProtNLM"/>
    </source>
</evidence>
<evidence type="ECO:0000313" key="3">
    <source>
        <dbReference type="Proteomes" id="UP001201812"/>
    </source>
</evidence>